<sequence>MRPELEAVLEAYRQDAAVEEQLIQEILTVLAVTGAARKRTIQELSQVVSRHTIKAAEDRDYRQSSEELARYDFHQPLRQM</sequence>
<name>A0A1I7NJ25_9HYPH</name>
<dbReference type="Proteomes" id="UP000199423">
    <property type="component" value="Unassembled WGS sequence"/>
</dbReference>
<keyword evidence="2" id="KW-1185">Reference proteome</keyword>
<dbReference type="RefSeq" id="WP_092867877.1">
    <property type="nucleotide sequence ID" value="NZ_FPCH01000002.1"/>
</dbReference>
<evidence type="ECO:0000313" key="1">
    <source>
        <dbReference type="EMBL" id="SFV34650.1"/>
    </source>
</evidence>
<organism evidence="1 2">
    <name type="scientific">Hyphomicrobium facile</name>
    <dbReference type="NCBI Taxonomy" id="51670"/>
    <lineage>
        <taxon>Bacteria</taxon>
        <taxon>Pseudomonadati</taxon>
        <taxon>Pseudomonadota</taxon>
        <taxon>Alphaproteobacteria</taxon>
        <taxon>Hyphomicrobiales</taxon>
        <taxon>Hyphomicrobiaceae</taxon>
        <taxon>Hyphomicrobium</taxon>
    </lineage>
</organism>
<dbReference type="EMBL" id="FPCH01000002">
    <property type="protein sequence ID" value="SFV34650.1"/>
    <property type="molecule type" value="Genomic_DNA"/>
</dbReference>
<protein>
    <submittedName>
        <fullName evidence="1">Uncharacterized protein</fullName>
    </submittedName>
</protein>
<accession>A0A1I7NJ25</accession>
<gene>
    <name evidence="1" type="ORF">SAMN04488557_2390</name>
</gene>
<reference evidence="2" key="1">
    <citation type="submission" date="2016-10" db="EMBL/GenBank/DDBJ databases">
        <authorList>
            <person name="Varghese N."/>
            <person name="Submissions S."/>
        </authorList>
    </citation>
    <scope>NUCLEOTIDE SEQUENCE [LARGE SCALE GENOMIC DNA]</scope>
    <source>
        <strain evidence="2">DSM 1565</strain>
    </source>
</reference>
<proteinExistence type="predicted"/>
<dbReference type="STRING" id="51670.SAMN04488557_2390"/>
<dbReference type="OrthoDB" id="7933358at2"/>
<evidence type="ECO:0000313" key="2">
    <source>
        <dbReference type="Proteomes" id="UP000199423"/>
    </source>
</evidence>
<dbReference type="AlphaFoldDB" id="A0A1I7NJ25"/>